<sequence length="515" mass="57973">MVKGFIAVELDFPDVVYFFAPRPNQQKYSTYPKRQKLRGKLRLVTGRPIKLNRVEIRFKGCTHLSWRDPFKSAHSILAERMHGCKTLRKSKSILLQDATIPSGITEMGFELTIPGNLCSSFSNDFCDITHKVYAIVVPTGKFTKEIHVEREIKVCKTLMPRDVAYGYVDGYRVPRLVMHGKRSGLLAWEFQVPRWACLEEGTLEFNGVLHTHPSTSYEWTIERIQVDVVQEEIYRDETMNSKRHLVISNNTPSTYLHPPLDTPISFSFPLQQQLNNTLPSITTTTTTTTTSTPQPGQLRRVVSVPTYLSGMGYPPTSKRKTISPNGKVTLLSHGSLTYSLDSPFLEIRHFIRLIIHVAGESSPICIGLPFQITPFLNLREDQQSNDDGLPTYQSIYRDEERLPDYVASLSIAHQNNEIVEESEVDESPPPPPPPPTQQQQASSCCLSTSTHTSLSTIAPRPLRRNHQYSSSQPYGLQLLAGSTSIASLQHTGPVTHCGSLAEERTLDDFWLHGSI</sequence>
<dbReference type="GO" id="GO:0005829">
    <property type="term" value="C:cytosol"/>
    <property type="evidence" value="ECO:0007669"/>
    <property type="project" value="TreeGrafter"/>
</dbReference>
<evidence type="ECO:0000259" key="2">
    <source>
        <dbReference type="Pfam" id="PF00339"/>
    </source>
</evidence>
<dbReference type="InterPro" id="IPR014752">
    <property type="entry name" value="Arrestin-like_C"/>
</dbReference>
<dbReference type="InterPro" id="IPR011021">
    <property type="entry name" value="Arrestin-like_N"/>
</dbReference>
<dbReference type="GO" id="GO:0005886">
    <property type="term" value="C:plasma membrane"/>
    <property type="evidence" value="ECO:0007669"/>
    <property type="project" value="TreeGrafter"/>
</dbReference>
<dbReference type="GO" id="GO:0030674">
    <property type="term" value="F:protein-macromolecule adaptor activity"/>
    <property type="evidence" value="ECO:0007669"/>
    <property type="project" value="TreeGrafter"/>
</dbReference>
<dbReference type="PANTHER" id="PTHR11188">
    <property type="entry name" value="ARRESTIN DOMAIN CONTAINING PROTEIN"/>
    <property type="match status" value="1"/>
</dbReference>
<proteinExistence type="predicted"/>
<dbReference type="GO" id="GO:0031625">
    <property type="term" value="F:ubiquitin protein ligase binding"/>
    <property type="evidence" value="ECO:0007669"/>
    <property type="project" value="TreeGrafter"/>
</dbReference>
<dbReference type="Proteomes" id="UP001234581">
    <property type="component" value="Unassembled WGS sequence"/>
</dbReference>
<dbReference type="GO" id="GO:0070086">
    <property type="term" value="P:ubiquitin-dependent endocytosis"/>
    <property type="evidence" value="ECO:0007669"/>
    <property type="project" value="TreeGrafter"/>
</dbReference>
<dbReference type="PANTHER" id="PTHR11188:SF17">
    <property type="entry name" value="FI21816P1"/>
    <property type="match status" value="1"/>
</dbReference>
<gene>
    <name evidence="3" type="ORF">O0I10_003799</name>
</gene>
<feature type="region of interest" description="Disordered" evidence="1">
    <location>
        <begin position="419"/>
        <end position="445"/>
    </location>
</feature>
<organism evidence="3 4">
    <name type="scientific">Lichtheimia ornata</name>
    <dbReference type="NCBI Taxonomy" id="688661"/>
    <lineage>
        <taxon>Eukaryota</taxon>
        <taxon>Fungi</taxon>
        <taxon>Fungi incertae sedis</taxon>
        <taxon>Mucoromycota</taxon>
        <taxon>Mucoromycotina</taxon>
        <taxon>Mucoromycetes</taxon>
        <taxon>Mucorales</taxon>
        <taxon>Lichtheimiaceae</taxon>
        <taxon>Lichtheimia</taxon>
    </lineage>
</organism>
<dbReference type="Pfam" id="PF00339">
    <property type="entry name" value="Arrestin_N"/>
    <property type="match status" value="1"/>
</dbReference>
<dbReference type="EMBL" id="JARTCD010000013">
    <property type="protein sequence ID" value="KAJ8660342.1"/>
    <property type="molecule type" value="Genomic_DNA"/>
</dbReference>
<evidence type="ECO:0000256" key="1">
    <source>
        <dbReference type="SAM" id="MobiDB-lite"/>
    </source>
</evidence>
<reference evidence="3 4" key="1">
    <citation type="submission" date="2023-03" db="EMBL/GenBank/DDBJ databases">
        <title>Genome sequence of Lichtheimia ornata CBS 291.66.</title>
        <authorList>
            <person name="Mohabir J.T."/>
            <person name="Shea T.P."/>
            <person name="Kurbessoian T."/>
            <person name="Berby B."/>
            <person name="Fontaine J."/>
            <person name="Livny J."/>
            <person name="Gnirke A."/>
            <person name="Stajich J.E."/>
            <person name="Cuomo C.A."/>
        </authorList>
    </citation>
    <scope>NUCLEOTIDE SEQUENCE [LARGE SCALE GENOMIC DNA]</scope>
    <source>
        <strain evidence="3">CBS 291.66</strain>
    </source>
</reference>
<accession>A0AAD7V773</accession>
<dbReference type="RefSeq" id="XP_058345255.1">
    <property type="nucleotide sequence ID" value="XM_058483866.1"/>
</dbReference>
<keyword evidence="4" id="KW-1185">Reference proteome</keyword>
<dbReference type="GeneID" id="83211212"/>
<name>A0AAD7V773_9FUNG</name>
<protein>
    <recommendedName>
        <fullName evidence="2">Arrestin-like N-terminal domain-containing protein</fullName>
    </recommendedName>
</protein>
<comment type="caution">
    <text evidence="3">The sequence shown here is derived from an EMBL/GenBank/DDBJ whole genome shotgun (WGS) entry which is preliminary data.</text>
</comment>
<dbReference type="AlphaFoldDB" id="A0AAD7V773"/>
<dbReference type="InterPro" id="IPR050357">
    <property type="entry name" value="Arrestin_domain-protein"/>
</dbReference>
<feature type="domain" description="Arrestin-like N-terminal" evidence="2">
    <location>
        <begin position="29"/>
        <end position="156"/>
    </location>
</feature>
<evidence type="ECO:0000313" key="3">
    <source>
        <dbReference type="EMBL" id="KAJ8660342.1"/>
    </source>
</evidence>
<evidence type="ECO:0000313" key="4">
    <source>
        <dbReference type="Proteomes" id="UP001234581"/>
    </source>
</evidence>
<dbReference type="Gene3D" id="2.60.40.640">
    <property type="match status" value="1"/>
</dbReference>
<feature type="compositionally biased region" description="Pro residues" evidence="1">
    <location>
        <begin position="427"/>
        <end position="436"/>
    </location>
</feature>